<feature type="binding site" evidence="8">
    <location>
        <position position="178"/>
    </location>
    <ligand>
        <name>Zn(2+)</name>
        <dbReference type="ChEBI" id="CHEBI:29105"/>
        <label>1</label>
    </ligand>
</feature>
<dbReference type="Gene3D" id="3.40.630.10">
    <property type="entry name" value="Zn peptidases"/>
    <property type="match status" value="1"/>
</dbReference>
<evidence type="ECO:0000313" key="9">
    <source>
        <dbReference type="EMBL" id="HDL60191.1"/>
    </source>
</evidence>
<keyword evidence="5" id="KW-0378">Hydrolase</keyword>
<evidence type="ECO:0000256" key="8">
    <source>
        <dbReference type="PIRSR" id="PIRSR001123-2"/>
    </source>
</evidence>
<comment type="cofactor">
    <cofactor evidence="8">
        <name>a divalent metal cation</name>
        <dbReference type="ChEBI" id="CHEBI:60240"/>
    </cofactor>
    <text evidence="8">Binds 2 divalent metal cations per subunit.</text>
</comment>
<feature type="binding site" evidence="8">
    <location>
        <position position="235"/>
    </location>
    <ligand>
        <name>Zn(2+)</name>
        <dbReference type="ChEBI" id="CHEBI:29105"/>
        <label>1</label>
    </ligand>
</feature>
<evidence type="ECO:0000256" key="2">
    <source>
        <dbReference type="ARBA" id="ARBA00022438"/>
    </source>
</evidence>
<evidence type="ECO:0000256" key="4">
    <source>
        <dbReference type="ARBA" id="ARBA00022723"/>
    </source>
</evidence>
<dbReference type="Proteomes" id="UP000886381">
    <property type="component" value="Unassembled WGS sequence"/>
</dbReference>
<evidence type="ECO:0000256" key="6">
    <source>
        <dbReference type="PIRNR" id="PIRNR001123"/>
    </source>
</evidence>
<dbReference type="AlphaFoldDB" id="A0A7V0Q808"/>
<dbReference type="PANTHER" id="PTHR32481">
    <property type="entry name" value="AMINOPEPTIDASE"/>
    <property type="match status" value="1"/>
</dbReference>
<dbReference type="Gene3D" id="2.40.30.40">
    <property type="entry name" value="Peptidase M42, domain 2"/>
    <property type="match status" value="1"/>
</dbReference>
<evidence type="ECO:0000256" key="1">
    <source>
        <dbReference type="ARBA" id="ARBA00006272"/>
    </source>
</evidence>
<dbReference type="EMBL" id="DRDR01000083">
    <property type="protein sequence ID" value="HDL60191.1"/>
    <property type="molecule type" value="Genomic_DNA"/>
</dbReference>
<dbReference type="InterPro" id="IPR051464">
    <property type="entry name" value="Peptidase_M42_aminopept"/>
</dbReference>
<dbReference type="InterPro" id="IPR023367">
    <property type="entry name" value="Peptidase_M42_dom2"/>
</dbReference>
<keyword evidence="2" id="KW-0031">Aminopeptidase</keyword>
<feature type="active site" description="Proton acceptor" evidence="7">
    <location>
        <position position="212"/>
    </location>
</feature>
<sequence length="356" mass="39361">MDLEREKFLENLVNAMSPSGFEEEAVKVWKERAEKFADRVYHDYHGNSIAVINEGKEPRIMLAGHIDEIGYMIRYIDDNGFLYFSPIGGVDPQIAQGQRVWIKGKNGERILGLIGKKPIHLMKKEERDKVPEFSDMWIDIGAESKEEALKKVDIGAPAVNALSYSKLMNDFVVARGFDDRVGAFIVLEALIELSKIKDRLNASVYAVATVQEEIGLRGAKTSAFGIEPHVGIAVDVTFATDQPGVDKKKIGEIKMGSGPVIAKGPNINPKVFELLIKTAEEDSIPYQIEGIPHGTGTDANAIQLTKAGVATGLVSVPNRYMHTPCEVVHLQDLDNIIKLLSGFIKRVESKDQFVPY</sequence>
<evidence type="ECO:0000256" key="3">
    <source>
        <dbReference type="ARBA" id="ARBA00022670"/>
    </source>
</evidence>
<dbReference type="Pfam" id="PF05343">
    <property type="entry name" value="Peptidase_M42"/>
    <property type="match status" value="1"/>
</dbReference>
<feature type="binding site" evidence="8">
    <location>
        <position position="322"/>
    </location>
    <ligand>
        <name>Zn(2+)</name>
        <dbReference type="ChEBI" id="CHEBI:29105"/>
        <label>2</label>
    </ligand>
</feature>
<feature type="binding site" evidence="8">
    <location>
        <position position="65"/>
    </location>
    <ligand>
        <name>Zn(2+)</name>
        <dbReference type="ChEBI" id="CHEBI:29105"/>
        <label>1</label>
    </ligand>
</feature>
<evidence type="ECO:0000256" key="5">
    <source>
        <dbReference type="ARBA" id="ARBA00022801"/>
    </source>
</evidence>
<dbReference type="InterPro" id="IPR008007">
    <property type="entry name" value="Peptidase_M42"/>
</dbReference>
<reference evidence="9" key="1">
    <citation type="journal article" date="2020" name="mSystems">
        <title>Genome- and Community-Level Interaction Insights into Carbon Utilization and Element Cycling Functions of Hydrothermarchaeota in Hydrothermal Sediment.</title>
        <authorList>
            <person name="Zhou Z."/>
            <person name="Liu Y."/>
            <person name="Xu W."/>
            <person name="Pan J."/>
            <person name="Luo Z.H."/>
            <person name="Li M."/>
        </authorList>
    </citation>
    <scope>NUCLEOTIDE SEQUENCE [LARGE SCALE GENOMIC DNA]</scope>
    <source>
        <strain evidence="9">HyVt-28</strain>
    </source>
</reference>
<dbReference type="GO" id="GO:0046872">
    <property type="term" value="F:metal ion binding"/>
    <property type="evidence" value="ECO:0007669"/>
    <property type="project" value="UniProtKB-UniRule"/>
</dbReference>
<name>A0A7V0Q808_UNCW3</name>
<organism evidence="9">
    <name type="scientific">candidate division WOR-3 bacterium</name>
    <dbReference type="NCBI Taxonomy" id="2052148"/>
    <lineage>
        <taxon>Bacteria</taxon>
        <taxon>Bacteria division WOR-3</taxon>
    </lineage>
</organism>
<keyword evidence="4 8" id="KW-0479">Metal-binding</keyword>
<protein>
    <submittedName>
        <fullName evidence="9">M42 family peptidase</fullName>
    </submittedName>
</protein>
<feature type="binding site" evidence="8">
    <location>
        <position position="213"/>
    </location>
    <ligand>
        <name>Zn(2+)</name>
        <dbReference type="ChEBI" id="CHEBI:29105"/>
        <label>2</label>
    </ligand>
</feature>
<dbReference type="SUPFAM" id="SSF101821">
    <property type="entry name" value="Aminopeptidase/glucanase lid domain"/>
    <property type="match status" value="1"/>
</dbReference>
<evidence type="ECO:0000256" key="7">
    <source>
        <dbReference type="PIRSR" id="PIRSR001123-1"/>
    </source>
</evidence>
<comment type="similarity">
    <text evidence="1 6">Belongs to the peptidase M42 family.</text>
</comment>
<gene>
    <name evidence="9" type="ORF">ENH14_01915</name>
</gene>
<dbReference type="GO" id="GO:0006508">
    <property type="term" value="P:proteolysis"/>
    <property type="evidence" value="ECO:0007669"/>
    <property type="project" value="UniProtKB-KW"/>
</dbReference>
<dbReference type="PIRSF" id="PIRSF001123">
    <property type="entry name" value="PepA_GA"/>
    <property type="match status" value="1"/>
</dbReference>
<dbReference type="GO" id="GO:0004177">
    <property type="term" value="F:aminopeptidase activity"/>
    <property type="evidence" value="ECO:0007669"/>
    <property type="project" value="UniProtKB-UniRule"/>
</dbReference>
<dbReference type="CDD" id="cd05656">
    <property type="entry name" value="M42_Frv"/>
    <property type="match status" value="1"/>
</dbReference>
<keyword evidence="3" id="KW-0645">Protease</keyword>
<proteinExistence type="inferred from homology"/>
<feature type="binding site" evidence="8">
    <location>
        <position position="178"/>
    </location>
    <ligand>
        <name>Zn(2+)</name>
        <dbReference type="ChEBI" id="CHEBI:29105"/>
        <label>2</label>
    </ligand>
</feature>
<accession>A0A7V0Q808</accession>
<comment type="caution">
    <text evidence="9">The sequence shown here is derived from an EMBL/GenBank/DDBJ whole genome shotgun (WGS) entry which is preliminary data.</text>
</comment>
<dbReference type="PANTHER" id="PTHR32481:SF20">
    <property type="entry name" value="AMINOPEPTIDASE YSDC"/>
    <property type="match status" value="1"/>
</dbReference>
<dbReference type="SUPFAM" id="SSF53187">
    <property type="entry name" value="Zn-dependent exopeptidases"/>
    <property type="match status" value="1"/>
</dbReference>